<keyword evidence="11" id="KW-1185">Reference proteome</keyword>
<dbReference type="EMBL" id="NMVO01000016">
    <property type="protein sequence ID" value="OYO10671.1"/>
    <property type="molecule type" value="Genomic_DNA"/>
</dbReference>
<reference evidence="10 11" key="1">
    <citation type="submission" date="2017-07" db="EMBL/GenBank/DDBJ databases">
        <title>Draft whole genome sequences of clinical Proprionibacteriaceae strains.</title>
        <authorList>
            <person name="Bernier A.-M."/>
            <person name="Bernard K."/>
            <person name="Domingo M.-C."/>
        </authorList>
    </citation>
    <scope>NUCLEOTIDE SEQUENCE [LARGE SCALE GENOMIC DNA]</scope>
    <source>
        <strain evidence="10 11">NML 030167</strain>
    </source>
</reference>
<dbReference type="InterPro" id="IPR011994">
    <property type="entry name" value="Cytidylate_kinase_dom"/>
</dbReference>
<dbReference type="GO" id="GO:0005524">
    <property type="term" value="F:ATP binding"/>
    <property type="evidence" value="ECO:0007669"/>
    <property type="project" value="UniProtKB-UniRule"/>
</dbReference>
<feature type="binding site" evidence="8">
    <location>
        <begin position="19"/>
        <end position="27"/>
    </location>
    <ligand>
        <name>ATP</name>
        <dbReference type="ChEBI" id="CHEBI:30616"/>
    </ligand>
</feature>
<evidence type="ECO:0000256" key="4">
    <source>
        <dbReference type="ARBA" id="ARBA00022777"/>
    </source>
</evidence>
<evidence type="ECO:0000256" key="6">
    <source>
        <dbReference type="ARBA" id="ARBA00047615"/>
    </source>
</evidence>
<dbReference type="HAMAP" id="MF_00238">
    <property type="entry name" value="Cytidyl_kinase_type1"/>
    <property type="match status" value="1"/>
</dbReference>
<dbReference type="Proteomes" id="UP000215896">
    <property type="component" value="Unassembled WGS sequence"/>
</dbReference>
<keyword evidence="2 8" id="KW-0808">Transferase</keyword>
<dbReference type="RefSeq" id="WP_094406333.1">
    <property type="nucleotide sequence ID" value="NZ_NMVO01000016.1"/>
</dbReference>
<evidence type="ECO:0000256" key="7">
    <source>
        <dbReference type="ARBA" id="ARBA00048478"/>
    </source>
</evidence>
<sequence length="228" mass="23865">MITVSDVETDRPLVVAIDGPSGSGKSSTARGVAERLGLAYLDTGAMYRAAAWLVAEQGVTDPAAITELIGAAELDISTDPKAFRISINGHDVTAAIREPRISQFVSTVATIQPVRDILIARQRELIAAATGGVVAEGRDLTTVVAPDATVRVLLVADPQARIARREAELAGAANTAEVTDQIVRRDRDDSTVAAFTEAAVGVTVIDSTHLGLAEVIDQISRLTKPSTS</sequence>
<comment type="similarity">
    <text evidence="1 8">Belongs to the cytidylate kinase family. Type 1 subfamily.</text>
</comment>
<dbReference type="InterPro" id="IPR003136">
    <property type="entry name" value="Cytidylate_kin"/>
</dbReference>
<evidence type="ECO:0000256" key="2">
    <source>
        <dbReference type="ARBA" id="ARBA00022679"/>
    </source>
</evidence>
<feature type="domain" description="Cytidylate kinase" evidence="9">
    <location>
        <begin position="15"/>
        <end position="222"/>
    </location>
</feature>
<evidence type="ECO:0000256" key="8">
    <source>
        <dbReference type="HAMAP-Rule" id="MF_00238"/>
    </source>
</evidence>
<evidence type="ECO:0000256" key="1">
    <source>
        <dbReference type="ARBA" id="ARBA00009427"/>
    </source>
</evidence>
<dbReference type="GO" id="GO:0036430">
    <property type="term" value="F:CMP kinase activity"/>
    <property type="evidence" value="ECO:0007669"/>
    <property type="project" value="RHEA"/>
</dbReference>
<name>A0A255G528_9ACTN</name>
<evidence type="ECO:0000259" key="9">
    <source>
        <dbReference type="Pfam" id="PF02224"/>
    </source>
</evidence>
<keyword evidence="4 8" id="KW-0418">Kinase</keyword>
<dbReference type="Pfam" id="PF02224">
    <property type="entry name" value="Cytidylate_kin"/>
    <property type="match status" value="1"/>
</dbReference>
<dbReference type="GO" id="GO:0005737">
    <property type="term" value="C:cytoplasm"/>
    <property type="evidence" value="ECO:0007669"/>
    <property type="project" value="UniProtKB-SubCell"/>
</dbReference>
<dbReference type="OrthoDB" id="9807434at2"/>
<accession>A0A255G528</accession>
<keyword evidence="5 8" id="KW-0067">ATP-binding</keyword>
<comment type="catalytic activity">
    <reaction evidence="7 8">
        <text>CMP + ATP = CDP + ADP</text>
        <dbReference type="Rhea" id="RHEA:11600"/>
        <dbReference type="ChEBI" id="CHEBI:30616"/>
        <dbReference type="ChEBI" id="CHEBI:58069"/>
        <dbReference type="ChEBI" id="CHEBI:60377"/>
        <dbReference type="ChEBI" id="CHEBI:456216"/>
        <dbReference type="EC" id="2.7.4.25"/>
    </reaction>
</comment>
<dbReference type="GO" id="GO:0036431">
    <property type="term" value="F:dCMP kinase activity"/>
    <property type="evidence" value="ECO:0007669"/>
    <property type="project" value="InterPro"/>
</dbReference>
<dbReference type="NCBIfam" id="TIGR00017">
    <property type="entry name" value="cmk"/>
    <property type="match status" value="1"/>
</dbReference>
<evidence type="ECO:0000256" key="5">
    <source>
        <dbReference type="ARBA" id="ARBA00022840"/>
    </source>
</evidence>
<dbReference type="InterPro" id="IPR027417">
    <property type="entry name" value="P-loop_NTPase"/>
</dbReference>
<dbReference type="SUPFAM" id="SSF52540">
    <property type="entry name" value="P-loop containing nucleoside triphosphate hydrolases"/>
    <property type="match status" value="1"/>
</dbReference>
<dbReference type="AlphaFoldDB" id="A0A255G528"/>
<comment type="caution">
    <text evidence="10">The sequence shown here is derived from an EMBL/GenBank/DDBJ whole genome shotgun (WGS) entry which is preliminary data.</text>
</comment>
<proteinExistence type="inferred from homology"/>
<organism evidence="10 11">
    <name type="scientific">Enemella evansiae</name>
    <dbReference type="NCBI Taxonomy" id="2016499"/>
    <lineage>
        <taxon>Bacteria</taxon>
        <taxon>Bacillati</taxon>
        <taxon>Actinomycetota</taxon>
        <taxon>Actinomycetes</taxon>
        <taxon>Propionibacteriales</taxon>
        <taxon>Propionibacteriaceae</taxon>
        <taxon>Enemella</taxon>
    </lineage>
</organism>
<evidence type="ECO:0000313" key="11">
    <source>
        <dbReference type="Proteomes" id="UP000215896"/>
    </source>
</evidence>
<dbReference type="EC" id="2.7.4.25" evidence="8"/>
<evidence type="ECO:0000256" key="3">
    <source>
        <dbReference type="ARBA" id="ARBA00022741"/>
    </source>
</evidence>
<comment type="catalytic activity">
    <reaction evidence="6 8">
        <text>dCMP + ATP = dCDP + ADP</text>
        <dbReference type="Rhea" id="RHEA:25094"/>
        <dbReference type="ChEBI" id="CHEBI:30616"/>
        <dbReference type="ChEBI" id="CHEBI:57566"/>
        <dbReference type="ChEBI" id="CHEBI:58593"/>
        <dbReference type="ChEBI" id="CHEBI:456216"/>
        <dbReference type="EC" id="2.7.4.25"/>
    </reaction>
</comment>
<dbReference type="GO" id="GO:0006220">
    <property type="term" value="P:pyrimidine nucleotide metabolic process"/>
    <property type="evidence" value="ECO:0007669"/>
    <property type="project" value="UniProtKB-UniRule"/>
</dbReference>
<evidence type="ECO:0000313" key="10">
    <source>
        <dbReference type="EMBL" id="OYO10671.1"/>
    </source>
</evidence>
<protein>
    <recommendedName>
        <fullName evidence="8">Cytidylate kinase</fullName>
        <shortName evidence="8">CK</shortName>
        <ecNumber evidence="8">2.7.4.25</ecNumber>
    </recommendedName>
    <alternativeName>
        <fullName evidence="8">Cytidine monophosphate kinase</fullName>
        <shortName evidence="8">CMP kinase</shortName>
    </alternativeName>
</protein>
<keyword evidence="8" id="KW-0963">Cytoplasm</keyword>
<gene>
    <name evidence="8 10" type="primary">cmk</name>
    <name evidence="10" type="ORF">CGZ94_16900</name>
</gene>
<dbReference type="Gene3D" id="3.40.50.300">
    <property type="entry name" value="P-loop containing nucleotide triphosphate hydrolases"/>
    <property type="match status" value="1"/>
</dbReference>
<keyword evidence="3 8" id="KW-0547">Nucleotide-binding</keyword>
<dbReference type="CDD" id="cd02020">
    <property type="entry name" value="CMPK"/>
    <property type="match status" value="1"/>
</dbReference>
<comment type="subcellular location">
    <subcellularLocation>
        <location evidence="8">Cytoplasm</location>
    </subcellularLocation>
</comment>